<accession>A0A1J1IG25</accession>
<organism evidence="1 2">
    <name type="scientific">Clunio marinus</name>
    <dbReference type="NCBI Taxonomy" id="568069"/>
    <lineage>
        <taxon>Eukaryota</taxon>
        <taxon>Metazoa</taxon>
        <taxon>Ecdysozoa</taxon>
        <taxon>Arthropoda</taxon>
        <taxon>Hexapoda</taxon>
        <taxon>Insecta</taxon>
        <taxon>Pterygota</taxon>
        <taxon>Neoptera</taxon>
        <taxon>Endopterygota</taxon>
        <taxon>Diptera</taxon>
        <taxon>Nematocera</taxon>
        <taxon>Chironomoidea</taxon>
        <taxon>Chironomidae</taxon>
        <taxon>Clunio</taxon>
    </lineage>
</organism>
<dbReference type="AlphaFoldDB" id="A0A1J1IG25"/>
<keyword evidence="2" id="KW-1185">Reference proteome</keyword>
<proteinExistence type="predicted"/>
<sequence>MYLTHNSTNVAVRNERRLLTSLALDVSRRVKNGMQIIMEMWQIKFYKQDVPRCHHSGNFIYEVTFCYKYYEKRDERSVRDYELNEYLIDGTLDENLQMMDELSSR</sequence>
<dbReference type="Proteomes" id="UP000183832">
    <property type="component" value="Unassembled WGS sequence"/>
</dbReference>
<protein>
    <submittedName>
        <fullName evidence="1">CLUMA_CG012264, isoform A</fullName>
    </submittedName>
</protein>
<evidence type="ECO:0000313" key="2">
    <source>
        <dbReference type="Proteomes" id="UP000183832"/>
    </source>
</evidence>
<reference evidence="1 2" key="1">
    <citation type="submission" date="2015-04" db="EMBL/GenBank/DDBJ databases">
        <authorList>
            <person name="Syromyatnikov M.Y."/>
            <person name="Popov V.N."/>
        </authorList>
    </citation>
    <scope>NUCLEOTIDE SEQUENCE [LARGE SCALE GENOMIC DNA]</scope>
</reference>
<dbReference type="EMBL" id="CVRI01000048">
    <property type="protein sequence ID" value="CRK98714.1"/>
    <property type="molecule type" value="Genomic_DNA"/>
</dbReference>
<name>A0A1J1IG25_9DIPT</name>
<evidence type="ECO:0000313" key="1">
    <source>
        <dbReference type="EMBL" id="CRK98714.1"/>
    </source>
</evidence>
<gene>
    <name evidence="1" type="ORF">CLUMA_CG012264</name>
</gene>